<feature type="non-terminal residue" evidence="1">
    <location>
        <position position="1"/>
    </location>
</feature>
<sequence>ILQAARNCWVNFLYNHGEDLDFIVWANKINTEVIQIANISNKDKVLEKLAEYVRKSGSFAK</sequence>
<accession>A0ACA9Q0T6</accession>
<keyword evidence="2" id="KW-1185">Reference proteome</keyword>
<feature type="non-terminal residue" evidence="1">
    <location>
        <position position="61"/>
    </location>
</feature>
<evidence type="ECO:0000313" key="1">
    <source>
        <dbReference type="EMBL" id="CAG8730551.1"/>
    </source>
</evidence>
<gene>
    <name evidence="1" type="ORF">DHETER_LOCUS13412</name>
</gene>
<name>A0ACA9Q0T6_9GLOM</name>
<comment type="caution">
    <text evidence="1">The sequence shown here is derived from an EMBL/GenBank/DDBJ whole genome shotgun (WGS) entry which is preliminary data.</text>
</comment>
<proteinExistence type="predicted"/>
<reference evidence="1" key="1">
    <citation type="submission" date="2021-06" db="EMBL/GenBank/DDBJ databases">
        <authorList>
            <person name="Kallberg Y."/>
            <person name="Tangrot J."/>
            <person name="Rosling A."/>
        </authorList>
    </citation>
    <scope>NUCLEOTIDE SEQUENCE</scope>
    <source>
        <strain evidence="1">IL203A</strain>
    </source>
</reference>
<dbReference type="Proteomes" id="UP000789702">
    <property type="component" value="Unassembled WGS sequence"/>
</dbReference>
<protein>
    <submittedName>
        <fullName evidence="1">13627_t:CDS:1</fullName>
    </submittedName>
</protein>
<evidence type="ECO:0000313" key="2">
    <source>
        <dbReference type="Proteomes" id="UP000789702"/>
    </source>
</evidence>
<organism evidence="1 2">
    <name type="scientific">Dentiscutata heterogama</name>
    <dbReference type="NCBI Taxonomy" id="1316150"/>
    <lineage>
        <taxon>Eukaryota</taxon>
        <taxon>Fungi</taxon>
        <taxon>Fungi incertae sedis</taxon>
        <taxon>Mucoromycota</taxon>
        <taxon>Glomeromycotina</taxon>
        <taxon>Glomeromycetes</taxon>
        <taxon>Diversisporales</taxon>
        <taxon>Gigasporaceae</taxon>
        <taxon>Dentiscutata</taxon>
    </lineage>
</organism>
<dbReference type="EMBL" id="CAJVPU010036607">
    <property type="protein sequence ID" value="CAG8730551.1"/>
    <property type="molecule type" value="Genomic_DNA"/>
</dbReference>